<protein>
    <submittedName>
        <fullName evidence="1">Uncharacterized protein</fullName>
    </submittedName>
</protein>
<reference evidence="1" key="1">
    <citation type="submission" date="2023-10" db="EMBL/GenBank/DDBJ databases">
        <authorList>
            <person name="Chen Y."/>
            <person name="Shah S."/>
            <person name="Dougan E. K."/>
            <person name="Thang M."/>
            <person name="Chan C."/>
        </authorList>
    </citation>
    <scope>NUCLEOTIDE SEQUENCE [LARGE SCALE GENOMIC DNA]</scope>
</reference>
<sequence>QRRVKAMSEMKIEMGADAKLHLADALSACTDAVLSAVCQKYDQMFTDKATIIHEMRDQISTNVPAMH</sequence>
<dbReference type="EMBL" id="CAUYUJ010007121">
    <property type="protein sequence ID" value="CAK0819649.1"/>
    <property type="molecule type" value="Genomic_DNA"/>
</dbReference>
<feature type="non-terminal residue" evidence="1">
    <location>
        <position position="67"/>
    </location>
</feature>
<name>A0ABN9RKG8_9DINO</name>
<proteinExistence type="predicted"/>
<evidence type="ECO:0000313" key="2">
    <source>
        <dbReference type="Proteomes" id="UP001189429"/>
    </source>
</evidence>
<organism evidence="1 2">
    <name type="scientific">Prorocentrum cordatum</name>
    <dbReference type="NCBI Taxonomy" id="2364126"/>
    <lineage>
        <taxon>Eukaryota</taxon>
        <taxon>Sar</taxon>
        <taxon>Alveolata</taxon>
        <taxon>Dinophyceae</taxon>
        <taxon>Prorocentrales</taxon>
        <taxon>Prorocentraceae</taxon>
        <taxon>Prorocentrum</taxon>
    </lineage>
</organism>
<keyword evidence="2" id="KW-1185">Reference proteome</keyword>
<feature type="non-terminal residue" evidence="1">
    <location>
        <position position="1"/>
    </location>
</feature>
<comment type="caution">
    <text evidence="1">The sequence shown here is derived from an EMBL/GenBank/DDBJ whole genome shotgun (WGS) entry which is preliminary data.</text>
</comment>
<evidence type="ECO:0000313" key="1">
    <source>
        <dbReference type="EMBL" id="CAK0819649.1"/>
    </source>
</evidence>
<dbReference type="Proteomes" id="UP001189429">
    <property type="component" value="Unassembled WGS sequence"/>
</dbReference>
<accession>A0ABN9RKG8</accession>
<gene>
    <name evidence="1" type="ORF">PCOR1329_LOCUS21591</name>
</gene>